<dbReference type="GO" id="GO:0005829">
    <property type="term" value="C:cytosol"/>
    <property type="evidence" value="ECO:0007669"/>
    <property type="project" value="TreeGrafter"/>
</dbReference>
<dbReference type="Proteomes" id="UP000813461">
    <property type="component" value="Unassembled WGS sequence"/>
</dbReference>
<evidence type="ECO:0000256" key="1">
    <source>
        <dbReference type="SAM" id="MobiDB-lite"/>
    </source>
</evidence>
<dbReference type="GO" id="GO:0031625">
    <property type="term" value="F:ubiquitin protein ligase binding"/>
    <property type="evidence" value="ECO:0007669"/>
    <property type="project" value="TreeGrafter"/>
</dbReference>
<comment type="caution">
    <text evidence="3">The sequence shown here is derived from an EMBL/GenBank/DDBJ whole genome shotgun (WGS) entry which is preliminary data.</text>
</comment>
<proteinExistence type="predicted"/>
<feature type="region of interest" description="Disordered" evidence="1">
    <location>
        <begin position="411"/>
        <end position="465"/>
    </location>
</feature>
<organism evidence="3 4">
    <name type="scientific">Paraphoma chrysanthemicola</name>
    <dbReference type="NCBI Taxonomy" id="798071"/>
    <lineage>
        <taxon>Eukaryota</taxon>
        <taxon>Fungi</taxon>
        <taxon>Dikarya</taxon>
        <taxon>Ascomycota</taxon>
        <taxon>Pezizomycotina</taxon>
        <taxon>Dothideomycetes</taxon>
        <taxon>Pleosporomycetidae</taxon>
        <taxon>Pleosporales</taxon>
        <taxon>Pleosporineae</taxon>
        <taxon>Phaeosphaeriaceae</taxon>
        <taxon>Paraphoma</taxon>
    </lineage>
</organism>
<evidence type="ECO:0000259" key="2">
    <source>
        <dbReference type="Pfam" id="PF00339"/>
    </source>
</evidence>
<dbReference type="CDD" id="cd22952">
    <property type="entry name" value="ART10-like"/>
    <property type="match status" value="1"/>
</dbReference>
<dbReference type="GO" id="GO:0005886">
    <property type="term" value="C:plasma membrane"/>
    <property type="evidence" value="ECO:0007669"/>
    <property type="project" value="TreeGrafter"/>
</dbReference>
<accession>A0A8K0W5F7</accession>
<reference evidence="3" key="1">
    <citation type="journal article" date="2021" name="Nat. Commun.">
        <title>Genetic determinants of endophytism in the Arabidopsis root mycobiome.</title>
        <authorList>
            <person name="Mesny F."/>
            <person name="Miyauchi S."/>
            <person name="Thiergart T."/>
            <person name="Pickel B."/>
            <person name="Atanasova L."/>
            <person name="Karlsson M."/>
            <person name="Huettel B."/>
            <person name="Barry K.W."/>
            <person name="Haridas S."/>
            <person name="Chen C."/>
            <person name="Bauer D."/>
            <person name="Andreopoulos W."/>
            <person name="Pangilinan J."/>
            <person name="LaButti K."/>
            <person name="Riley R."/>
            <person name="Lipzen A."/>
            <person name="Clum A."/>
            <person name="Drula E."/>
            <person name="Henrissat B."/>
            <person name="Kohler A."/>
            <person name="Grigoriev I.V."/>
            <person name="Martin F.M."/>
            <person name="Hacquard S."/>
        </authorList>
    </citation>
    <scope>NUCLEOTIDE SEQUENCE</scope>
    <source>
        <strain evidence="3">MPI-SDFR-AT-0120</strain>
    </source>
</reference>
<protein>
    <recommendedName>
        <fullName evidence="2">Arrestin-like N-terminal domain-containing protein</fullName>
    </recommendedName>
</protein>
<feature type="domain" description="Arrestin-like N-terminal" evidence="2">
    <location>
        <begin position="10"/>
        <end position="155"/>
    </location>
</feature>
<dbReference type="InterPro" id="IPR014756">
    <property type="entry name" value="Ig_E-set"/>
</dbReference>
<dbReference type="AlphaFoldDB" id="A0A8K0W5F7"/>
<dbReference type="SUPFAM" id="SSF81296">
    <property type="entry name" value="E set domains"/>
    <property type="match status" value="1"/>
</dbReference>
<sequence>MAAPALRVIVDGDSNKVYRKGDKVTGRVILVVEEEQQIESLKVVFAGNCVTKTSRPFHVNGCDNSPSRREYEEKIRLFNREQEILPQSTLTPKKYTSTFEFTFPEATEPRYKRLAHGANYLKEPHVLPPTFQLKTNVPGGAAQISYFVQARLTHGASREVKRCRVVLRYHPTPQVQLSREAKCTSAVLYGQTWKPTKGAKEEPQKAVSKVFSKVARPSTNAPRIVPSILYPEMIAPGQHIPLSLSLRNTRDAVNEARGECTIDSLSVTISTYSTSMCGHSLTQPEDVVSKHVTCIARANMNKTLKFGESASLTSNFRLVDDVECVPTFKTYTITRRYVLSISIGMKYHGEHFTIRSNTPLEILPRLPRSTLPPPVDEDEDFEPLPLYAPREPSKEFAPDYEEIFALSRILSSSSSSTESNRLAPTYSRSSSFMSNVSGASAPSTAASTPASEIEEPSYERQGIVA</sequence>
<dbReference type="EMBL" id="JAGMVJ010000001">
    <property type="protein sequence ID" value="KAH7095858.1"/>
    <property type="molecule type" value="Genomic_DNA"/>
</dbReference>
<dbReference type="InterPro" id="IPR014752">
    <property type="entry name" value="Arrestin-like_C"/>
</dbReference>
<dbReference type="Gene3D" id="2.60.40.640">
    <property type="match status" value="1"/>
</dbReference>
<dbReference type="Pfam" id="PF00339">
    <property type="entry name" value="Arrestin_N"/>
    <property type="match status" value="1"/>
</dbReference>
<dbReference type="OrthoDB" id="2333384at2759"/>
<name>A0A8K0W5F7_9PLEO</name>
<evidence type="ECO:0000313" key="4">
    <source>
        <dbReference type="Proteomes" id="UP000813461"/>
    </source>
</evidence>
<dbReference type="InterPro" id="IPR011021">
    <property type="entry name" value="Arrestin-like_N"/>
</dbReference>
<feature type="compositionally biased region" description="Polar residues" evidence="1">
    <location>
        <begin position="417"/>
        <end position="438"/>
    </location>
</feature>
<feature type="compositionally biased region" description="Low complexity" evidence="1">
    <location>
        <begin position="439"/>
        <end position="451"/>
    </location>
</feature>
<dbReference type="PANTHER" id="PTHR11188">
    <property type="entry name" value="ARRESTIN DOMAIN CONTAINING PROTEIN"/>
    <property type="match status" value="1"/>
</dbReference>
<dbReference type="PANTHER" id="PTHR11188:SF161">
    <property type="entry name" value="PH-RESPONSE REGULATOR PROTEIN PALF_RIM8"/>
    <property type="match status" value="1"/>
</dbReference>
<dbReference type="GO" id="GO:0030674">
    <property type="term" value="F:protein-macromolecule adaptor activity"/>
    <property type="evidence" value="ECO:0007669"/>
    <property type="project" value="TreeGrafter"/>
</dbReference>
<keyword evidence="4" id="KW-1185">Reference proteome</keyword>
<dbReference type="InterPro" id="IPR050357">
    <property type="entry name" value="Arrestin_domain-protein"/>
</dbReference>
<gene>
    <name evidence="3" type="ORF">FB567DRAFT_556889</name>
</gene>
<evidence type="ECO:0000313" key="3">
    <source>
        <dbReference type="EMBL" id="KAH7095858.1"/>
    </source>
</evidence>
<dbReference type="GO" id="GO:0070086">
    <property type="term" value="P:ubiquitin-dependent endocytosis"/>
    <property type="evidence" value="ECO:0007669"/>
    <property type="project" value="TreeGrafter"/>
</dbReference>